<evidence type="ECO:0000313" key="2">
    <source>
        <dbReference type="Proteomes" id="UP000747110"/>
    </source>
</evidence>
<dbReference type="Proteomes" id="UP000747110">
    <property type="component" value="Unassembled WGS sequence"/>
</dbReference>
<reference evidence="1" key="1">
    <citation type="journal article" date="2021" name="Proc. Natl. Acad. Sci. U.S.A.">
        <title>Three genomes in the algal genus Volvox reveal the fate of a haploid sex-determining region after a transition to homothallism.</title>
        <authorList>
            <person name="Yamamoto K."/>
            <person name="Hamaji T."/>
            <person name="Kawai-Toyooka H."/>
            <person name="Matsuzaki R."/>
            <person name="Takahashi F."/>
            <person name="Nishimura Y."/>
            <person name="Kawachi M."/>
            <person name="Noguchi H."/>
            <person name="Minakuchi Y."/>
            <person name="Umen J.G."/>
            <person name="Toyoda A."/>
            <person name="Nozaki H."/>
        </authorList>
    </citation>
    <scope>NUCLEOTIDE SEQUENCE</scope>
    <source>
        <strain evidence="1">NIES-3786</strain>
    </source>
</reference>
<protein>
    <submittedName>
        <fullName evidence="1">Uncharacterized protein</fullName>
    </submittedName>
</protein>
<accession>A0A8J4CE50</accession>
<organism evidence="1 2">
    <name type="scientific">Volvox reticuliferus</name>
    <dbReference type="NCBI Taxonomy" id="1737510"/>
    <lineage>
        <taxon>Eukaryota</taxon>
        <taxon>Viridiplantae</taxon>
        <taxon>Chlorophyta</taxon>
        <taxon>core chlorophytes</taxon>
        <taxon>Chlorophyceae</taxon>
        <taxon>CS clade</taxon>
        <taxon>Chlamydomonadales</taxon>
        <taxon>Volvocaceae</taxon>
        <taxon>Volvox</taxon>
    </lineage>
</organism>
<name>A0A8J4CE50_9CHLO</name>
<proteinExistence type="predicted"/>
<evidence type="ECO:0000313" key="1">
    <source>
        <dbReference type="EMBL" id="GIL81178.1"/>
    </source>
</evidence>
<gene>
    <name evidence="1" type="ORF">Vretifemale_10072</name>
</gene>
<dbReference type="OrthoDB" id="549950at2759"/>
<sequence length="104" mass="11727">MEIEGRPVNLLVPYIHHLFEHIRSTVDYPQQITTSYLTPIHKKGDPKDKGTYRGLAVGSDLAKCYAFALERRLSHWGEAAKARSPYQGGFRSKIGTIHNLSFAT</sequence>
<comment type="caution">
    <text evidence="1">The sequence shown here is derived from an EMBL/GenBank/DDBJ whole genome shotgun (WGS) entry which is preliminary data.</text>
</comment>
<dbReference type="AlphaFoldDB" id="A0A8J4CE50"/>
<dbReference type="EMBL" id="BNCP01000020">
    <property type="protein sequence ID" value="GIL81178.1"/>
    <property type="molecule type" value="Genomic_DNA"/>
</dbReference>
<keyword evidence="2" id="KW-1185">Reference proteome</keyword>